<sequence>MDQGTVITSLENAIEELTRACPTNRGDRQLYKLEKTGTIEVSSGADNISLWKDELNDVEWHTVLSTIRMVAEDERETVYGYKHEDLCMIVSLVIEMHKTINCVMDVPRAD</sequence>
<evidence type="ECO:0000313" key="1">
    <source>
        <dbReference type="EMBL" id="OCF47602.1"/>
    </source>
</evidence>
<reference evidence="1" key="2">
    <citation type="submission" date="2016-07" db="EMBL/GenBank/DDBJ databases">
        <title>Evolution of pathogenesis and genome organization in the Tremellales.</title>
        <authorList>
            <person name="Cuomo C."/>
            <person name="Litvintseva A."/>
            <person name="Heitman J."/>
            <person name="Chen Y."/>
            <person name="Sun S."/>
            <person name="Springer D."/>
            <person name="Dromer F."/>
            <person name="Young S."/>
            <person name="Zeng Q."/>
            <person name="Chapman S."/>
            <person name="Gujja S."/>
            <person name="Saif S."/>
            <person name="Birren B."/>
        </authorList>
    </citation>
    <scope>NUCLEOTIDE SEQUENCE</scope>
    <source>
        <strain evidence="1">CBS 10737</strain>
    </source>
</reference>
<dbReference type="AlphaFoldDB" id="A0A1B9HWF6"/>
<reference evidence="1" key="1">
    <citation type="submission" date="2013-07" db="EMBL/GenBank/DDBJ databases">
        <title>The Genome Sequence of Cryptococcus pinus CBS10737.</title>
        <authorList>
            <consortium name="The Broad Institute Genome Sequencing Platform"/>
            <person name="Cuomo C."/>
            <person name="Litvintseva A."/>
            <person name="Chen Y."/>
            <person name="Heitman J."/>
            <person name="Sun S."/>
            <person name="Springer D."/>
            <person name="Dromer F."/>
            <person name="Young S.K."/>
            <person name="Zeng Q."/>
            <person name="Gargeya S."/>
            <person name="Fitzgerald M."/>
            <person name="Abouelleil A."/>
            <person name="Alvarado L."/>
            <person name="Berlin A.M."/>
            <person name="Chapman S.B."/>
            <person name="Dewar J."/>
            <person name="Goldberg J."/>
            <person name="Griggs A."/>
            <person name="Gujja S."/>
            <person name="Hansen M."/>
            <person name="Howarth C."/>
            <person name="Imamovic A."/>
            <person name="Larimer J."/>
            <person name="McCowan C."/>
            <person name="Murphy C."/>
            <person name="Pearson M."/>
            <person name="Priest M."/>
            <person name="Roberts A."/>
            <person name="Saif S."/>
            <person name="Shea T."/>
            <person name="Sykes S."/>
            <person name="Wortman J."/>
            <person name="Nusbaum C."/>
            <person name="Birren B."/>
        </authorList>
    </citation>
    <scope>NUCLEOTIDE SEQUENCE [LARGE SCALE GENOMIC DNA]</scope>
    <source>
        <strain evidence="1">CBS 10737</strain>
    </source>
</reference>
<proteinExistence type="predicted"/>
<gene>
    <name evidence="1" type="ORF">I206_06505</name>
</gene>
<accession>A0A1B9HWF6</accession>
<organism evidence="1">
    <name type="scientific">Kwoniella pini CBS 10737</name>
    <dbReference type="NCBI Taxonomy" id="1296096"/>
    <lineage>
        <taxon>Eukaryota</taxon>
        <taxon>Fungi</taxon>
        <taxon>Dikarya</taxon>
        <taxon>Basidiomycota</taxon>
        <taxon>Agaricomycotina</taxon>
        <taxon>Tremellomycetes</taxon>
        <taxon>Tremellales</taxon>
        <taxon>Cryptococcaceae</taxon>
        <taxon>Kwoniella</taxon>
    </lineage>
</organism>
<dbReference type="EMBL" id="KV700116">
    <property type="protein sequence ID" value="OCF47602.1"/>
    <property type="molecule type" value="Genomic_DNA"/>
</dbReference>
<name>A0A1B9HWF6_9TREE</name>
<protein>
    <submittedName>
        <fullName evidence="1">Uncharacterized protein</fullName>
    </submittedName>
</protein>